<dbReference type="GeneID" id="81626284"/>
<organism evidence="1 2">
    <name type="scientific">Penicillium diatomitis</name>
    <dbReference type="NCBI Taxonomy" id="2819901"/>
    <lineage>
        <taxon>Eukaryota</taxon>
        <taxon>Fungi</taxon>
        <taxon>Dikarya</taxon>
        <taxon>Ascomycota</taxon>
        <taxon>Pezizomycotina</taxon>
        <taxon>Eurotiomycetes</taxon>
        <taxon>Eurotiomycetidae</taxon>
        <taxon>Eurotiales</taxon>
        <taxon>Aspergillaceae</taxon>
        <taxon>Penicillium</taxon>
    </lineage>
</organism>
<dbReference type="Proteomes" id="UP001148312">
    <property type="component" value="Unassembled WGS sequence"/>
</dbReference>
<reference evidence="1" key="1">
    <citation type="submission" date="2022-12" db="EMBL/GenBank/DDBJ databases">
        <authorList>
            <person name="Petersen C."/>
        </authorList>
    </citation>
    <scope>NUCLEOTIDE SEQUENCE</scope>
    <source>
        <strain evidence="1">IBT 30728</strain>
    </source>
</reference>
<protein>
    <submittedName>
        <fullName evidence="1">Uncharacterized protein</fullName>
    </submittedName>
</protein>
<dbReference type="EMBL" id="JAPWDQ010000008">
    <property type="protein sequence ID" value="KAJ5482987.1"/>
    <property type="molecule type" value="Genomic_DNA"/>
</dbReference>
<name>A0A9W9X342_9EURO</name>
<keyword evidence="2" id="KW-1185">Reference proteome</keyword>
<comment type="caution">
    <text evidence="1">The sequence shown here is derived from an EMBL/GenBank/DDBJ whole genome shotgun (WGS) entry which is preliminary data.</text>
</comment>
<dbReference type="AlphaFoldDB" id="A0A9W9X342"/>
<gene>
    <name evidence="1" type="ORF">N7539_006433</name>
</gene>
<evidence type="ECO:0000313" key="2">
    <source>
        <dbReference type="Proteomes" id="UP001148312"/>
    </source>
</evidence>
<accession>A0A9W9X342</accession>
<proteinExistence type="predicted"/>
<sequence length="159" mass="18122">MLTHNLLKKKKYSHDIQTCLDIPVPLSMKELVRAPPVCLPTRGDLETIEILEEFGKALLRPEDEITQAQNLSAGFSDIVLLLERTLHRTNHKFDDTFEDFVGNCKTLWAVDELIRVATKGARSIHTVTVLDAFSFQPHQYATEQDEQCHKVLAQILRAK</sequence>
<dbReference type="RefSeq" id="XP_056788959.1">
    <property type="nucleotide sequence ID" value="XM_056936035.1"/>
</dbReference>
<evidence type="ECO:0000313" key="1">
    <source>
        <dbReference type="EMBL" id="KAJ5482987.1"/>
    </source>
</evidence>
<reference evidence="1" key="2">
    <citation type="journal article" date="2023" name="IMA Fungus">
        <title>Comparative genomic study of the Penicillium genus elucidates a diverse pangenome and 15 lateral gene transfer events.</title>
        <authorList>
            <person name="Petersen C."/>
            <person name="Sorensen T."/>
            <person name="Nielsen M.R."/>
            <person name="Sondergaard T.E."/>
            <person name="Sorensen J.L."/>
            <person name="Fitzpatrick D.A."/>
            <person name="Frisvad J.C."/>
            <person name="Nielsen K.L."/>
        </authorList>
    </citation>
    <scope>NUCLEOTIDE SEQUENCE</scope>
    <source>
        <strain evidence="1">IBT 30728</strain>
    </source>
</reference>